<accession>A0A9P4N7E8</accession>
<organism evidence="1 2">
    <name type="scientific">Lojkania enalia</name>
    <dbReference type="NCBI Taxonomy" id="147567"/>
    <lineage>
        <taxon>Eukaryota</taxon>
        <taxon>Fungi</taxon>
        <taxon>Dikarya</taxon>
        <taxon>Ascomycota</taxon>
        <taxon>Pezizomycotina</taxon>
        <taxon>Dothideomycetes</taxon>
        <taxon>Pleosporomycetidae</taxon>
        <taxon>Pleosporales</taxon>
        <taxon>Pleosporales incertae sedis</taxon>
        <taxon>Lojkania</taxon>
    </lineage>
</organism>
<comment type="caution">
    <text evidence="1">The sequence shown here is derived from an EMBL/GenBank/DDBJ whole genome shotgun (WGS) entry which is preliminary data.</text>
</comment>
<dbReference type="Gene3D" id="3.40.50.720">
    <property type="entry name" value="NAD(P)-binding Rossmann-like Domain"/>
    <property type="match status" value="1"/>
</dbReference>
<protein>
    <submittedName>
        <fullName evidence="1">Uncharacterized protein</fullName>
    </submittedName>
</protein>
<name>A0A9P4N7E8_9PLEO</name>
<gene>
    <name evidence="1" type="ORF">CC78DRAFT_469323</name>
</gene>
<dbReference type="AlphaFoldDB" id="A0A9P4N7E8"/>
<proteinExistence type="predicted"/>
<reference evidence="2" key="1">
    <citation type="journal article" date="2020" name="Stud. Mycol.">
        <title>101 Dothideomycetes genomes: A test case for predicting lifestyles and emergence of pathogens.</title>
        <authorList>
            <person name="Haridas S."/>
            <person name="Albert R."/>
            <person name="Binder M."/>
            <person name="Bloem J."/>
            <person name="LaButti K."/>
            <person name="Salamov A."/>
            <person name="Andreopoulos B."/>
            <person name="Baker S."/>
            <person name="Barry K."/>
            <person name="Bills G."/>
            <person name="Bluhm B."/>
            <person name="Cannon C."/>
            <person name="Castanera R."/>
            <person name="Culley D."/>
            <person name="Daum C."/>
            <person name="Ezra D."/>
            <person name="Gonzalez J."/>
            <person name="Henrissat B."/>
            <person name="Kuo A."/>
            <person name="Liang C."/>
            <person name="Lipzen A."/>
            <person name="Lutzoni F."/>
            <person name="Magnuson J."/>
            <person name="Mondo S."/>
            <person name="Nolan M."/>
            <person name="Ohm R."/>
            <person name="Pangilinan J."/>
            <person name="Park H.-J."/>
            <person name="Ramirez L."/>
            <person name="Alfaro M."/>
            <person name="Sun H."/>
            <person name="Tritt A."/>
            <person name="Yoshinaga Y."/>
            <person name="Zwiers L.-H."/>
            <person name="Turgeon B."/>
            <person name="Goodwin S."/>
            <person name="Spatafora J."/>
            <person name="Crous P."/>
            <person name="Grigoriev I."/>
        </authorList>
    </citation>
    <scope>NUCLEOTIDE SEQUENCE [LARGE SCALE GENOMIC DNA]</scope>
    <source>
        <strain evidence="2">CBS 304.66</strain>
    </source>
</reference>
<dbReference type="Gene3D" id="3.90.180.10">
    <property type="entry name" value="Medium-chain alcohol dehydrogenases, catalytic domain"/>
    <property type="match status" value="1"/>
</dbReference>
<evidence type="ECO:0000313" key="1">
    <source>
        <dbReference type="EMBL" id="KAF2261866.1"/>
    </source>
</evidence>
<keyword evidence="2" id="KW-1185">Reference proteome</keyword>
<dbReference type="OrthoDB" id="1560166at2759"/>
<dbReference type="EMBL" id="ML986649">
    <property type="protein sequence ID" value="KAF2261866.1"/>
    <property type="molecule type" value="Genomic_DNA"/>
</dbReference>
<evidence type="ECO:0000313" key="2">
    <source>
        <dbReference type="Proteomes" id="UP000800093"/>
    </source>
</evidence>
<dbReference type="Proteomes" id="UP000800093">
    <property type="component" value="Unassembled WGS sequence"/>
</dbReference>
<sequence>MFFSRFNVHFSLVASRARHDEMLAFATVHDVKPRVEQFELSEKGIEEAVGKPKGNKMRYRVMLITK</sequence>